<comment type="caution">
    <text evidence="2">The sequence shown here is derived from an EMBL/GenBank/DDBJ whole genome shotgun (WGS) entry which is preliminary data.</text>
</comment>
<sequence>MRIIFNEAKKIFNPKMVILLLFINIIVYFLCIEFHVKYFPNGPGEETIYNMFVEMKQKYGTYMDESEFEDF</sequence>
<reference evidence="2 3" key="1">
    <citation type="submission" date="2014-01" db="EMBL/GenBank/DDBJ databases">
        <title>Plasmidome dynamics in the species complex Clostridium novyi sensu lato converts strains of independent lineages into distinctly different pathogens.</title>
        <authorList>
            <person name="Skarin H."/>
            <person name="Segerman B."/>
        </authorList>
    </citation>
    <scope>NUCLEOTIDE SEQUENCE [LARGE SCALE GENOMIC DNA]</scope>
    <source>
        <strain evidence="2 3">4552</strain>
    </source>
</reference>
<name>A0A0A0I0G9_CLONO</name>
<proteinExistence type="predicted"/>
<keyword evidence="1" id="KW-0472">Membrane</keyword>
<feature type="transmembrane region" description="Helical" evidence="1">
    <location>
        <begin position="12"/>
        <end position="30"/>
    </location>
</feature>
<evidence type="ECO:0000313" key="3">
    <source>
        <dbReference type="Proteomes" id="UP000030012"/>
    </source>
</evidence>
<accession>A0A0A0I0G9</accession>
<keyword evidence="1" id="KW-1133">Transmembrane helix</keyword>
<evidence type="ECO:0000313" key="2">
    <source>
        <dbReference type="EMBL" id="KGM94222.1"/>
    </source>
</evidence>
<dbReference type="AlphaFoldDB" id="A0A0A0I0G9"/>
<dbReference type="Proteomes" id="UP000030012">
    <property type="component" value="Unassembled WGS sequence"/>
</dbReference>
<gene>
    <name evidence="2" type="ORF">Z968_12080</name>
</gene>
<organism evidence="2 3">
    <name type="scientific">Clostridium novyi A str. 4552</name>
    <dbReference type="NCBI Taxonomy" id="1444289"/>
    <lineage>
        <taxon>Bacteria</taxon>
        <taxon>Bacillati</taxon>
        <taxon>Bacillota</taxon>
        <taxon>Clostridia</taxon>
        <taxon>Eubacteriales</taxon>
        <taxon>Clostridiaceae</taxon>
        <taxon>Clostridium</taxon>
    </lineage>
</organism>
<dbReference type="EMBL" id="JENJ01000083">
    <property type="protein sequence ID" value="KGM94222.1"/>
    <property type="molecule type" value="Genomic_DNA"/>
</dbReference>
<feature type="non-terminal residue" evidence="2">
    <location>
        <position position="71"/>
    </location>
</feature>
<evidence type="ECO:0000256" key="1">
    <source>
        <dbReference type="SAM" id="Phobius"/>
    </source>
</evidence>
<keyword evidence="1" id="KW-0812">Transmembrane</keyword>
<protein>
    <submittedName>
        <fullName evidence="2">Uncharacterized protein</fullName>
    </submittedName>
</protein>